<keyword evidence="3 5" id="KW-1133">Transmembrane helix</keyword>
<dbReference type="AlphaFoldDB" id="A0A7C2MDH2"/>
<comment type="subcellular location">
    <subcellularLocation>
        <location evidence="1">Membrane</location>
        <topology evidence="1">Multi-pass membrane protein</topology>
    </subcellularLocation>
</comment>
<keyword evidence="4 5" id="KW-0472">Membrane</keyword>
<accession>A0A7C2MDH2</accession>
<evidence type="ECO:0000313" key="6">
    <source>
        <dbReference type="EMBL" id="HER40102.1"/>
    </source>
</evidence>
<evidence type="ECO:0000256" key="2">
    <source>
        <dbReference type="ARBA" id="ARBA00022692"/>
    </source>
</evidence>
<dbReference type="Proteomes" id="UP000885753">
    <property type="component" value="Unassembled WGS sequence"/>
</dbReference>
<comment type="caution">
    <text evidence="6">The sequence shown here is derived from an EMBL/GenBank/DDBJ whole genome shotgun (WGS) entry which is preliminary data.</text>
</comment>
<dbReference type="Pfam" id="PF09685">
    <property type="entry name" value="MamF_MmsF"/>
    <property type="match status" value="1"/>
</dbReference>
<evidence type="ECO:0000256" key="4">
    <source>
        <dbReference type="ARBA" id="ARBA00023136"/>
    </source>
</evidence>
<feature type="transmembrane region" description="Helical" evidence="5">
    <location>
        <begin position="107"/>
        <end position="130"/>
    </location>
</feature>
<protein>
    <submittedName>
        <fullName evidence="6">DUF4870 domain-containing protein</fullName>
    </submittedName>
</protein>
<sequence>MTSDIKTPDKTVAALIHLSTFSQFFFPLGNFIFPLILWMAKKEDPFVNEHGKQALNFQISLYLYSIFLIMIGIAGSVLIGINLDFDEPFYFNDNFTLIGSPAEATPLVIYAMVIILLLLTLFVLNIYAVISATIKAYEGEPYNYPLTINFITPDASGINQSKNEQFKNTQNQTL</sequence>
<feature type="transmembrane region" description="Helical" evidence="5">
    <location>
        <begin position="61"/>
        <end position="81"/>
    </location>
</feature>
<evidence type="ECO:0000256" key="1">
    <source>
        <dbReference type="ARBA" id="ARBA00004141"/>
    </source>
</evidence>
<evidence type="ECO:0000256" key="3">
    <source>
        <dbReference type="ARBA" id="ARBA00022989"/>
    </source>
</evidence>
<keyword evidence="2 5" id="KW-0812">Transmembrane</keyword>
<feature type="transmembrane region" description="Helical" evidence="5">
    <location>
        <begin position="20"/>
        <end position="40"/>
    </location>
</feature>
<proteinExistence type="predicted"/>
<gene>
    <name evidence="6" type="ORF">ENO10_02675</name>
</gene>
<organism evidence="6">
    <name type="scientific">Salinimicrobium catena</name>
    <dbReference type="NCBI Taxonomy" id="390640"/>
    <lineage>
        <taxon>Bacteria</taxon>
        <taxon>Pseudomonadati</taxon>
        <taxon>Bacteroidota</taxon>
        <taxon>Flavobacteriia</taxon>
        <taxon>Flavobacteriales</taxon>
        <taxon>Flavobacteriaceae</taxon>
        <taxon>Salinimicrobium</taxon>
    </lineage>
</organism>
<dbReference type="EMBL" id="DSEE01000196">
    <property type="protein sequence ID" value="HER40102.1"/>
    <property type="molecule type" value="Genomic_DNA"/>
</dbReference>
<reference evidence="6" key="1">
    <citation type="journal article" date="2020" name="mSystems">
        <title>Genome- and Community-Level Interaction Insights into Carbon Utilization and Element Cycling Functions of Hydrothermarchaeota in Hydrothermal Sediment.</title>
        <authorList>
            <person name="Zhou Z."/>
            <person name="Liu Y."/>
            <person name="Xu W."/>
            <person name="Pan J."/>
            <person name="Luo Z.H."/>
            <person name="Li M."/>
        </authorList>
    </citation>
    <scope>NUCLEOTIDE SEQUENCE [LARGE SCALE GENOMIC DNA]</scope>
    <source>
        <strain evidence="6">SpSt-1235</strain>
    </source>
</reference>
<evidence type="ECO:0000256" key="5">
    <source>
        <dbReference type="SAM" id="Phobius"/>
    </source>
</evidence>
<dbReference type="InterPro" id="IPR019109">
    <property type="entry name" value="MamF_MmsF"/>
</dbReference>
<name>A0A7C2MDH2_9FLAO</name>